<accession>A0ABT9PWG4</accession>
<gene>
    <name evidence="1" type="ORF">J2T09_003244</name>
</gene>
<organism evidence="1 2">
    <name type="scientific">Neorhizobium huautlense</name>
    <dbReference type="NCBI Taxonomy" id="67774"/>
    <lineage>
        <taxon>Bacteria</taxon>
        <taxon>Pseudomonadati</taxon>
        <taxon>Pseudomonadota</taxon>
        <taxon>Alphaproteobacteria</taxon>
        <taxon>Hyphomicrobiales</taxon>
        <taxon>Rhizobiaceae</taxon>
        <taxon>Rhizobium/Agrobacterium group</taxon>
        <taxon>Neorhizobium</taxon>
    </lineage>
</organism>
<dbReference type="EMBL" id="JAUSRF010000010">
    <property type="protein sequence ID" value="MDP9838476.1"/>
    <property type="molecule type" value="Genomic_DNA"/>
</dbReference>
<reference evidence="1 2" key="1">
    <citation type="submission" date="2023-07" db="EMBL/GenBank/DDBJ databases">
        <title>Sorghum-associated microbial communities from plants grown in Nebraska, USA.</title>
        <authorList>
            <person name="Schachtman D."/>
        </authorList>
    </citation>
    <scope>NUCLEOTIDE SEQUENCE [LARGE SCALE GENOMIC DNA]</scope>
    <source>
        <strain evidence="1 2">DS1307</strain>
    </source>
</reference>
<evidence type="ECO:0000313" key="2">
    <source>
        <dbReference type="Proteomes" id="UP001241472"/>
    </source>
</evidence>
<name>A0ABT9PWG4_9HYPH</name>
<sequence length="26" mass="2813">MCLAVFLAGTLILIEQKVARSRHTAA</sequence>
<keyword evidence="2" id="KW-1185">Reference proteome</keyword>
<comment type="caution">
    <text evidence="1">The sequence shown here is derived from an EMBL/GenBank/DDBJ whole genome shotgun (WGS) entry which is preliminary data.</text>
</comment>
<evidence type="ECO:0000313" key="1">
    <source>
        <dbReference type="EMBL" id="MDP9838476.1"/>
    </source>
</evidence>
<dbReference type="Proteomes" id="UP001241472">
    <property type="component" value="Unassembled WGS sequence"/>
</dbReference>
<protein>
    <submittedName>
        <fullName evidence="1">Uncharacterized protein</fullName>
    </submittedName>
</protein>
<proteinExistence type="predicted"/>